<dbReference type="Gene3D" id="1.20.120.1550">
    <property type="entry name" value="Protein of unknown function DUF5063"/>
    <property type="match status" value="1"/>
</dbReference>
<evidence type="ECO:0000313" key="2">
    <source>
        <dbReference type="Proteomes" id="UP001310387"/>
    </source>
</evidence>
<reference evidence="1" key="2">
    <citation type="submission" date="2024-02" db="EMBL/GenBank/DDBJ databases">
        <authorList>
            <person name="Prathaban M."/>
            <person name="Mythili R."/>
            <person name="Sharmila Devi N."/>
            <person name="Sobanaa M."/>
            <person name="Prathiviraj R."/>
            <person name="Selvin J."/>
        </authorList>
    </citation>
    <scope>NUCLEOTIDE SEQUENCE</scope>
    <source>
        <strain evidence="1">MP1014</strain>
    </source>
</reference>
<evidence type="ECO:0000313" key="1">
    <source>
        <dbReference type="EMBL" id="MEG3614690.1"/>
    </source>
</evidence>
<sequence>MSTVSEISADSELREVADQMSTQARTFLSTTSQVAGGGFPGAELSLLILATSDLLAAGARLAAIVDVVPVQRFEPDAGRETDVDPLRVALAQMFDGFDDYVEVVDPVLGTELGQASLSGDLACVTEEIAKGLQHFDDGHELEGLWWWQFSYLSSWGERASSALRLLQSVLAHLRLDVEADVAAEAEYDALHS</sequence>
<proteinExistence type="predicted"/>
<dbReference type="InterPro" id="IPR032025">
    <property type="entry name" value="DUF5063"/>
</dbReference>
<comment type="caution">
    <text evidence="1">The sequence shown here is derived from an EMBL/GenBank/DDBJ whole genome shotgun (WGS) entry which is preliminary data.</text>
</comment>
<organism evidence="1 2">
    <name type="scientific">Isoptericola haloaureus</name>
    <dbReference type="NCBI Taxonomy" id="1542902"/>
    <lineage>
        <taxon>Bacteria</taxon>
        <taxon>Bacillati</taxon>
        <taxon>Actinomycetota</taxon>
        <taxon>Actinomycetes</taxon>
        <taxon>Micrococcales</taxon>
        <taxon>Promicromonosporaceae</taxon>
        <taxon>Isoptericola</taxon>
    </lineage>
</organism>
<reference evidence="1" key="1">
    <citation type="journal article" date="2024" name="Antonie Van Leeuwenhoek">
        <title>Isoptericola haloaureus sp. nov., a dimorphic actinobacterium isolated from mangrove sediments of southeast India, implicating biosaline agricultural significance through nitrogen fixation and salt tolerance genes.</title>
        <authorList>
            <person name="Prathaban M."/>
            <person name="Prathiviraj R."/>
            <person name="Ravichandran M."/>
            <person name="Natarajan S.D."/>
            <person name="Sobanaa M."/>
            <person name="Hari Krishna Kumar S."/>
            <person name="Chandrasekar V."/>
            <person name="Selvin J."/>
        </authorList>
    </citation>
    <scope>NUCLEOTIDE SEQUENCE</scope>
    <source>
        <strain evidence="1">MP1014</strain>
    </source>
</reference>
<name>A0ABU7Z5Y5_9MICO</name>
<dbReference type="Pfam" id="PF16702">
    <property type="entry name" value="DUF5063"/>
    <property type="match status" value="1"/>
</dbReference>
<accession>A0ABU7Z5Y5</accession>
<dbReference type="Proteomes" id="UP001310387">
    <property type="component" value="Unassembled WGS sequence"/>
</dbReference>
<dbReference type="EMBL" id="JBAGLP010000116">
    <property type="protein sequence ID" value="MEG3614690.1"/>
    <property type="molecule type" value="Genomic_DNA"/>
</dbReference>
<gene>
    <name evidence="1" type="ORF">V5O49_06080</name>
</gene>
<protein>
    <submittedName>
        <fullName evidence="1">DUF5063 domain-containing protein</fullName>
    </submittedName>
</protein>
<dbReference type="InterPro" id="IPR038312">
    <property type="entry name" value="DUF5063_sf"/>
</dbReference>
<keyword evidence="2" id="KW-1185">Reference proteome</keyword>
<dbReference type="RefSeq" id="WP_332901451.1">
    <property type="nucleotide sequence ID" value="NZ_JBAGLP010000116.1"/>
</dbReference>